<dbReference type="InterPro" id="IPR056516">
    <property type="entry name" value="INTS7_N"/>
</dbReference>
<dbReference type="GO" id="GO:0032039">
    <property type="term" value="C:integrator complex"/>
    <property type="evidence" value="ECO:0007669"/>
    <property type="project" value="InterPro"/>
</dbReference>
<evidence type="ECO:0000256" key="5">
    <source>
        <dbReference type="ARBA" id="ARBA00022490"/>
    </source>
</evidence>
<dbReference type="PANTHER" id="PTHR13322">
    <property type="entry name" value="C1ORF73 PROTEIN"/>
    <property type="match status" value="1"/>
</dbReference>
<evidence type="ECO:0000313" key="9">
    <source>
        <dbReference type="Proteomes" id="UP001187315"/>
    </source>
</evidence>
<comment type="subcellular location">
    <subcellularLocation>
        <location evidence="2">Cytoplasm</location>
    </subcellularLocation>
    <subcellularLocation>
        <location evidence="1">Nucleus</location>
    </subcellularLocation>
</comment>
<dbReference type="Pfam" id="PF22965">
    <property type="entry name" value="INTS7_C"/>
    <property type="match status" value="1"/>
</dbReference>
<dbReference type="PANTHER" id="PTHR13322:SF2">
    <property type="entry name" value="INTEGRATOR COMPLEX SUBUNIT 7"/>
    <property type="match status" value="1"/>
</dbReference>
<comment type="similarity">
    <text evidence="3">Belongs to the Integrator subunit 7 family.</text>
</comment>
<evidence type="ECO:0000259" key="7">
    <source>
        <dbReference type="SMART" id="SM00563"/>
    </source>
</evidence>
<accession>A0AA88NRM1</accession>
<keyword evidence="5" id="KW-0963">Cytoplasm</keyword>
<proteinExistence type="inferred from homology"/>
<dbReference type="Pfam" id="PF24437">
    <property type="entry name" value="INTS7_HB"/>
    <property type="match status" value="1"/>
</dbReference>
<feature type="domain" description="Phospholipid/glycerol acyltransferase" evidence="7">
    <location>
        <begin position="1051"/>
        <end position="1174"/>
    </location>
</feature>
<dbReference type="GO" id="GO:0016746">
    <property type="term" value="F:acyltransferase activity"/>
    <property type="evidence" value="ECO:0007669"/>
    <property type="project" value="InterPro"/>
</dbReference>
<keyword evidence="6" id="KW-0539">Nucleus</keyword>
<dbReference type="GO" id="GO:0034472">
    <property type="term" value="P:snRNA 3'-end processing"/>
    <property type="evidence" value="ECO:0007669"/>
    <property type="project" value="TreeGrafter"/>
</dbReference>
<evidence type="ECO:0000256" key="1">
    <source>
        <dbReference type="ARBA" id="ARBA00004123"/>
    </source>
</evidence>
<dbReference type="SUPFAM" id="SSF69593">
    <property type="entry name" value="Glycerol-3-phosphate (1)-acyltransferase"/>
    <property type="match status" value="1"/>
</dbReference>
<sequence>MSLSTARSFLSEAGYGEQELDANSALMELDKGLRSCKLGEQCEAVVLFPKLFQKYPFPILINSAFLKLADIFRLGNNFLRLCVLKVTQQSEKHLEKILNVDEFVKRVFSVIHSNDPIARAITLRMLGSLASIIPERKNAHHSIRQSLDSHDNVEVEAAIFAAASFSSHSKDFAAGICNKISEMIQGLATPVELKLKLIPMLQYMHHDAALASRSRELLQELVSSYPSTPMVIVTLHTFTQLSLCALIHIPKQIDLLLQYLKEDPRKAVKKLAIQDLKLLAKKAPHMWSRKNTQTLCESALSTPYDGLKLGMASVLSTLSGTIAIKQYFSTTSGESPQSPHLTDIVKLAQDCCYHSNLAVAAHGITVLANIAISCPEKDVVQLEQDTVMGMESLLLLCSQDDRASAQTTLKTVLVCLVRMLRARPLLSQMCVEFLLAQLHHSCDSACIAICHALAAIVTQLPVLGESMLGNLLELYSSASHRSSDKQQELLVCLATVVFVASQSSLSAEVEAVIRPQLEASANGWTVYRIARQASRMGCHEFSGELYQSLRTRVASEHFYFWLNALMEFSQAEHCLTGLTDGDYSGAISAITDALQSYQKGFTSLTAASTPLSPLTFQCEFVKLRIDTLQALAQLICTCNSLKTSPPPAIAASMALSSGSELQRCGRISQQMKLSMDEFRSLASRYADLYQSSFDADSATLRNVELQQQSCLLISYVIEALILDPHTASLQDFVPPSSVQAESKYERLMQSVFSLVLEEVESLSRKHPPVSYLHTGCLCDAVIALLKVPLSFQRYFFQKLQSTSIKLALSPSPRTPNEPIPVQNTQQLTLKVEGVIQHGSTPGLFRKIHSVCLNASSTLQSKPTPDFKIPLESKTNEIEQRVEPHNDYFSTQFLLNFSVPGNHSVTVEACVVDESGVQWKTGPKSTCVVQPSYLQLASFSFHRSSFAPAVAQCACSRMAPLVEKLRRFAWILIKALLRFTFMFINNCVAIPSYCLYLIVLQPLRMVHSSAFWHIEGVMFRWLLAMVASWGWCAGYTVTEWGDDVRPITEDEAMVIVNHQATGDVCTLMMCLQNKGTVVRKMMWLMDHVFKYTNFGLVSLIHGDFFIRQGKTHRNKQLIYLKSHLDKYYYSRDRKWIVLFPEGGFLRKRRETSQSFAKKNDLPHLTHVTLPRLGATQVILKTLGPQQENGMLGNDTGLSARKDSKSRGLQWVVDMTIAYPEAKPMDIQTWIFGYRGPTVTHVHYRIFPVREVPIEMEALTDWLYQRFVEKEKLLAHFYQTGVFPPSNGQSQAVSRAMTLDFAWLCAVQSFAFISGYMWYSVLQYVYCWFCSLLW</sequence>
<dbReference type="SMART" id="SM00563">
    <property type="entry name" value="PlsC"/>
    <property type="match status" value="1"/>
</dbReference>
<dbReference type="Pfam" id="PF01553">
    <property type="entry name" value="Acyltransferase"/>
    <property type="match status" value="1"/>
</dbReference>
<evidence type="ECO:0000256" key="4">
    <source>
        <dbReference type="ARBA" id="ARBA00015336"/>
    </source>
</evidence>
<organism evidence="8 9">
    <name type="scientific">Tachysurus vachellii</name>
    <name type="common">Darkbarbel catfish</name>
    <name type="synonym">Pelteobagrus vachellii</name>
    <dbReference type="NCBI Taxonomy" id="175792"/>
    <lineage>
        <taxon>Eukaryota</taxon>
        <taxon>Metazoa</taxon>
        <taxon>Chordata</taxon>
        <taxon>Craniata</taxon>
        <taxon>Vertebrata</taxon>
        <taxon>Euteleostomi</taxon>
        <taxon>Actinopterygii</taxon>
        <taxon>Neopterygii</taxon>
        <taxon>Teleostei</taxon>
        <taxon>Ostariophysi</taxon>
        <taxon>Siluriformes</taxon>
        <taxon>Bagridae</taxon>
        <taxon>Tachysurus</taxon>
    </lineage>
</organism>
<dbReference type="Proteomes" id="UP001187315">
    <property type="component" value="Unassembled WGS sequence"/>
</dbReference>
<dbReference type="InterPro" id="IPR056517">
    <property type="entry name" value="INTS7_HB"/>
</dbReference>
<dbReference type="EMBL" id="JAVHJS010000003">
    <property type="protein sequence ID" value="KAK2864186.1"/>
    <property type="molecule type" value="Genomic_DNA"/>
</dbReference>
<comment type="caution">
    <text evidence="8">The sequence shown here is derived from an EMBL/GenBank/DDBJ whole genome shotgun (WGS) entry which is preliminary data.</text>
</comment>
<dbReference type="InterPro" id="IPR054519">
    <property type="entry name" value="INTS7_C"/>
</dbReference>
<evidence type="ECO:0000256" key="6">
    <source>
        <dbReference type="ARBA" id="ARBA00023242"/>
    </source>
</evidence>
<protein>
    <recommendedName>
        <fullName evidence="4">Integrator complex subunit 7</fullName>
    </recommendedName>
</protein>
<dbReference type="GO" id="GO:0005737">
    <property type="term" value="C:cytoplasm"/>
    <property type="evidence" value="ECO:0007669"/>
    <property type="project" value="UniProtKB-SubCell"/>
</dbReference>
<dbReference type="Pfam" id="PF24436">
    <property type="entry name" value="INTS7_N"/>
    <property type="match status" value="1"/>
</dbReference>
<evidence type="ECO:0000256" key="2">
    <source>
        <dbReference type="ARBA" id="ARBA00004496"/>
    </source>
</evidence>
<keyword evidence="9" id="KW-1185">Reference proteome</keyword>
<dbReference type="CDD" id="cd07990">
    <property type="entry name" value="LPLAT_LCLAT1-like"/>
    <property type="match status" value="1"/>
</dbReference>
<evidence type="ECO:0000313" key="8">
    <source>
        <dbReference type="EMBL" id="KAK2864186.1"/>
    </source>
</evidence>
<dbReference type="InterPro" id="IPR033060">
    <property type="entry name" value="INTS7"/>
</dbReference>
<dbReference type="InterPro" id="IPR002123">
    <property type="entry name" value="Plipid/glycerol_acylTrfase"/>
</dbReference>
<dbReference type="InterPro" id="IPR032098">
    <property type="entry name" value="Acyltransf_C"/>
</dbReference>
<dbReference type="InterPro" id="IPR016024">
    <property type="entry name" value="ARM-type_fold"/>
</dbReference>
<name>A0AA88NRM1_TACVA</name>
<evidence type="ECO:0000256" key="3">
    <source>
        <dbReference type="ARBA" id="ARBA00008565"/>
    </source>
</evidence>
<dbReference type="Pfam" id="PF16076">
    <property type="entry name" value="Acyltransf_C"/>
    <property type="match status" value="1"/>
</dbReference>
<reference evidence="8" key="1">
    <citation type="submission" date="2023-08" db="EMBL/GenBank/DDBJ databases">
        <title>Pelteobagrus vachellii genome.</title>
        <authorList>
            <person name="Liu H."/>
        </authorList>
    </citation>
    <scope>NUCLEOTIDE SEQUENCE</scope>
    <source>
        <strain evidence="8">PRFRI_2022a</strain>
        <tissue evidence="8">Muscle</tissue>
    </source>
</reference>
<gene>
    <name evidence="8" type="ORF">Q7C36_003340</name>
</gene>
<dbReference type="SUPFAM" id="SSF48371">
    <property type="entry name" value="ARM repeat"/>
    <property type="match status" value="1"/>
</dbReference>